<organism evidence="2 3">
    <name type="scientific">Gigaspora rosea</name>
    <dbReference type="NCBI Taxonomy" id="44941"/>
    <lineage>
        <taxon>Eukaryota</taxon>
        <taxon>Fungi</taxon>
        <taxon>Fungi incertae sedis</taxon>
        <taxon>Mucoromycota</taxon>
        <taxon>Glomeromycotina</taxon>
        <taxon>Glomeromycetes</taxon>
        <taxon>Diversisporales</taxon>
        <taxon>Gigasporaceae</taxon>
        <taxon>Gigaspora</taxon>
    </lineage>
</organism>
<keyword evidence="1" id="KW-1133">Transmembrane helix</keyword>
<evidence type="ECO:0000313" key="3">
    <source>
        <dbReference type="Proteomes" id="UP000266673"/>
    </source>
</evidence>
<dbReference type="Proteomes" id="UP000266673">
    <property type="component" value="Unassembled WGS sequence"/>
</dbReference>
<reference evidence="2 3" key="1">
    <citation type="submission" date="2018-06" db="EMBL/GenBank/DDBJ databases">
        <title>Comparative genomics reveals the genomic features of Rhizophagus irregularis, R. cerebriforme, R. diaphanum and Gigaspora rosea, and their symbiotic lifestyle signature.</title>
        <authorList>
            <person name="Morin E."/>
            <person name="San Clemente H."/>
            <person name="Chen E.C.H."/>
            <person name="De La Providencia I."/>
            <person name="Hainaut M."/>
            <person name="Kuo A."/>
            <person name="Kohler A."/>
            <person name="Murat C."/>
            <person name="Tang N."/>
            <person name="Roy S."/>
            <person name="Loubradou J."/>
            <person name="Henrissat B."/>
            <person name="Grigoriev I.V."/>
            <person name="Corradi N."/>
            <person name="Roux C."/>
            <person name="Martin F.M."/>
        </authorList>
    </citation>
    <scope>NUCLEOTIDE SEQUENCE [LARGE SCALE GENOMIC DNA]</scope>
    <source>
        <strain evidence="2 3">DAOM 194757</strain>
    </source>
</reference>
<evidence type="ECO:0000256" key="1">
    <source>
        <dbReference type="SAM" id="Phobius"/>
    </source>
</evidence>
<keyword evidence="1" id="KW-0472">Membrane</keyword>
<gene>
    <name evidence="2" type="ORF">C2G38_2202289</name>
</gene>
<name>A0A397URN1_9GLOM</name>
<proteinExistence type="predicted"/>
<accession>A0A397URN1</accession>
<feature type="transmembrane region" description="Helical" evidence="1">
    <location>
        <begin position="35"/>
        <end position="57"/>
    </location>
</feature>
<evidence type="ECO:0000313" key="2">
    <source>
        <dbReference type="EMBL" id="RIB11877.1"/>
    </source>
</evidence>
<protein>
    <submittedName>
        <fullName evidence="2">Uncharacterized protein</fullName>
    </submittedName>
</protein>
<keyword evidence="1" id="KW-0812">Transmembrane</keyword>
<sequence>MRTSNIISNPTLLAIQKGRSWRMGIRKDKQKAFNYYLRSAEATNILFIVCLMLIMMLDTLNKENVHIAMNITRVKRGVRFCDPDIIIQGWTSGNKYIDDCVKEFQLRISNYHCMIEWVPFDRFAGIKIIDKEDNGDDEYESEQSSVASLHSRPYMTLTILMLFQTVLQEPTSVA</sequence>
<keyword evidence="3" id="KW-1185">Reference proteome</keyword>
<dbReference type="AlphaFoldDB" id="A0A397URN1"/>
<dbReference type="EMBL" id="QKWP01001087">
    <property type="protein sequence ID" value="RIB11877.1"/>
    <property type="molecule type" value="Genomic_DNA"/>
</dbReference>
<comment type="caution">
    <text evidence="2">The sequence shown here is derived from an EMBL/GenBank/DDBJ whole genome shotgun (WGS) entry which is preliminary data.</text>
</comment>